<accession>A0A2M9PY98</accession>
<protein>
    <recommendedName>
        <fullName evidence="4">DUF4825 domain-containing protein</fullName>
    </recommendedName>
</protein>
<feature type="signal peptide" evidence="1">
    <location>
        <begin position="1"/>
        <end position="18"/>
    </location>
</feature>
<evidence type="ECO:0000313" key="3">
    <source>
        <dbReference type="Proteomes" id="UP000232101"/>
    </source>
</evidence>
<sequence length="229" mass="26750">MKKVLIVFSLFLVMILGACNSISDDKLIKDYVKDTYGIDIVINNSDKNMLELGQEKYYVSPVDHQHIKFSVIVDSYSPEDKSELNYRNKYLITDNYSIALKADKELHKLDKDIPDIKKLGFNESFNDENRVFFAESGKEDIWSFLYSTSHFEKASIEKDLDRLFEVHKLIKQSGALFDLIIVSDMRNLNERNSYILDLKKLKDVNTKEDFLLEMKKTNANIANFYENKK</sequence>
<evidence type="ECO:0000313" key="2">
    <source>
        <dbReference type="EMBL" id="PJO40672.1"/>
    </source>
</evidence>
<reference evidence="2 3" key="1">
    <citation type="submission" date="2017-11" db="EMBL/GenBank/DDBJ databases">
        <title>Bacterial isolate from king chilli rhizosphere.</title>
        <authorList>
            <person name="Takhelmayum P."/>
            <person name="Sarangthem I."/>
        </authorList>
    </citation>
    <scope>NUCLEOTIDE SEQUENCE [LARGE SCALE GENOMIC DNA]</scope>
    <source>
        <strain evidence="3">t26</strain>
    </source>
</reference>
<feature type="chain" id="PRO_5038353949" description="DUF4825 domain-containing protein" evidence="1">
    <location>
        <begin position="19"/>
        <end position="229"/>
    </location>
</feature>
<evidence type="ECO:0008006" key="4">
    <source>
        <dbReference type="Google" id="ProtNLM"/>
    </source>
</evidence>
<name>A0A2M9PY98_9BACI</name>
<dbReference type="EMBL" id="PHQY01000707">
    <property type="protein sequence ID" value="PJO40672.1"/>
    <property type="molecule type" value="Genomic_DNA"/>
</dbReference>
<keyword evidence="1" id="KW-0732">Signal</keyword>
<dbReference type="RefSeq" id="WP_100545806.1">
    <property type="nucleotide sequence ID" value="NZ_PHQY01000707.1"/>
</dbReference>
<evidence type="ECO:0000256" key="1">
    <source>
        <dbReference type="SAM" id="SignalP"/>
    </source>
</evidence>
<gene>
    <name evidence="2" type="ORF">CWD94_27035</name>
</gene>
<comment type="caution">
    <text evidence="2">The sequence shown here is derived from an EMBL/GenBank/DDBJ whole genome shotgun (WGS) entry which is preliminary data.</text>
</comment>
<dbReference type="AlphaFoldDB" id="A0A2M9PY98"/>
<dbReference type="Proteomes" id="UP000232101">
    <property type="component" value="Unassembled WGS sequence"/>
</dbReference>
<dbReference type="PROSITE" id="PS51257">
    <property type="entry name" value="PROKAR_LIPOPROTEIN"/>
    <property type="match status" value="1"/>
</dbReference>
<proteinExistence type="predicted"/>
<organism evidence="2 3">
    <name type="scientific">Lysinibacillus xylanilyticus</name>
    <dbReference type="NCBI Taxonomy" id="582475"/>
    <lineage>
        <taxon>Bacteria</taxon>
        <taxon>Bacillati</taxon>
        <taxon>Bacillota</taxon>
        <taxon>Bacilli</taxon>
        <taxon>Bacillales</taxon>
        <taxon>Bacillaceae</taxon>
        <taxon>Lysinibacillus</taxon>
    </lineage>
</organism>